<gene>
    <name evidence="1" type="ORF">HK100_006304</name>
</gene>
<reference evidence="1" key="1">
    <citation type="submission" date="2020-05" db="EMBL/GenBank/DDBJ databases">
        <title>Phylogenomic resolution of chytrid fungi.</title>
        <authorList>
            <person name="Stajich J.E."/>
            <person name="Amses K."/>
            <person name="Simmons R."/>
            <person name="Seto K."/>
            <person name="Myers J."/>
            <person name="Bonds A."/>
            <person name="Quandt C.A."/>
            <person name="Barry K."/>
            <person name="Liu P."/>
            <person name="Grigoriev I."/>
            <person name="Longcore J.E."/>
            <person name="James T.Y."/>
        </authorList>
    </citation>
    <scope>NUCLEOTIDE SEQUENCE</scope>
    <source>
        <strain evidence="1">JEL0513</strain>
    </source>
</reference>
<evidence type="ECO:0000313" key="1">
    <source>
        <dbReference type="EMBL" id="KAJ3094031.1"/>
    </source>
</evidence>
<dbReference type="Proteomes" id="UP001211907">
    <property type="component" value="Unassembled WGS sequence"/>
</dbReference>
<dbReference type="EMBL" id="JADGJH010002927">
    <property type="protein sequence ID" value="KAJ3094031.1"/>
    <property type="molecule type" value="Genomic_DNA"/>
</dbReference>
<evidence type="ECO:0000313" key="2">
    <source>
        <dbReference type="Proteomes" id="UP001211907"/>
    </source>
</evidence>
<protein>
    <submittedName>
        <fullName evidence="1">Uncharacterized protein</fullName>
    </submittedName>
</protein>
<comment type="caution">
    <text evidence="1">The sequence shown here is derived from an EMBL/GenBank/DDBJ whole genome shotgun (WGS) entry which is preliminary data.</text>
</comment>
<sequence>MAYTLKVTPNIKKFKGQHAASSATITITGETVDAVIQQLWDVARPSILGRAILTDNTYSLTQDNIDMKHFGDFLEQTTGSKRYSYNSGHANIASLKPSTLSTLSQKDEV</sequence>
<keyword evidence="2" id="KW-1185">Reference proteome</keyword>
<name>A0AAD5X7L0_9FUNG</name>
<accession>A0AAD5X7L0</accession>
<dbReference type="AlphaFoldDB" id="A0AAD5X7L0"/>
<feature type="non-terminal residue" evidence="1">
    <location>
        <position position="109"/>
    </location>
</feature>
<organism evidence="1 2">
    <name type="scientific">Physocladia obscura</name>
    <dbReference type="NCBI Taxonomy" id="109957"/>
    <lineage>
        <taxon>Eukaryota</taxon>
        <taxon>Fungi</taxon>
        <taxon>Fungi incertae sedis</taxon>
        <taxon>Chytridiomycota</taxon>
        <taxon>Chytridiomycota incertae sedis</taxon>
        <taxon>Chytridiomycetes</taxon>
        <taxon>Chytridiales</taxon>
        <taxon>Chytriomycetaceae</taxon>
        <taxon>Physocladia</taxon>
    </lineage>
</organism>
<proteinExistence type="predicted"/>